<dbReference type="AlphaFoldDB" id="A0A9D4GFL0"/>
<reference evidence="1" key="1">
    <citation type="journal article" date="2019" name="bioRxiv">
        <title>The Genome of the Zebra Mussel, Dreissena polymorpha: A Resource for Invasive Species Research.</title>
        <authorList>
            <person name="McCartney M.A."/>
            <person name="Auch B."/>
            <person name="Kono T."/>
            <person name="Mallez S."/>
            <person name="Zhang Y."/>
            <person name="Obille A."/>
            <person name="Becker A."/>
            <person name="Abrahante J.E."/>
            <person name="Garbe J."/>
            <person name="Badalamenti J.P."/>
            <person name="Herman A."/>
            <person name="Mangelson H."/>
            <person name="Liachko I."/>
            <person name="Sullivan S."/>
            <person name="Sone E.D."/>
            <person name="Koren S."/>
            <person name="Silverstein K.A.T."/>
            <person name="Beckman K.B."/>
            <person name="Gohl D.M."/>
        </authorList>
    </citation>
    <scope>NUCLEOTIDE SEQUENCE</scope>
    <source>
        <strain evidence="1">Duluth1</strain>
        <tissue evidence="1">Whole animal</tissue>
    </source>
</reference>
<evidence type="ECO:0000313" key="1">
    <source>
        <dbReference type="EMBL" id="KAH3816436.1"/>
    </source>
</evidence>
<organism evidence="1 2">
    <name type="scientific">Dreissena polymorpha</name>
    <name type="common">Zebra mussel</name>
    <name type="synonym">Mytilus polymorpha</name>
    <dbReference type="NCBI Taxonomy" id="45954"/>
    <lineage>
        <taxon>Eukaryota</taxon>
        <taxon>Metazoa</taxon>
        <taxon>Spiralia</taxon>
        <taxon>Lophotrochozoa</taxon>
        <taxon>Mollusca</taxon>
        <taxon>Bivalvia</taxon>
        <taxon>Autobranchia</taxon>
        <taxon>Heteroconchia</taxon>
        <taxon>Euheterodonta</taxon>
        <taxon>Imparidentia</taxon>
        <taxon>Neoheterodontei</taxon>
        <taxon>Myida</taxon>
        <taxon>Dreissenoidea</taxon>
        <taxon>Dreissenidae</taxon>
        <taxon>Dreissena</taxon>
    </lineage>
</organism>
<dbReference type="Proteomes" id="UP000828390">
    <property type="component" value="Unassembled WGS sequence"/>
</dbReference>
<protein>
    <submittedName>
        <fullName evidence="1">Uncharacterized protein</fullName>
    </submittedName>
</protein>
<accession>A0A9D4GFL0</accession>
<name>A0A9D4GFL0_DREPO</name>
<proteinExistence type="predicted"/>
<dbReference type="EMBL" id="JAIWYP010000005">
    <property type="protein sequence ID" value="KAH3816436.1"/>
    <property type="molecule type" value="Genomic_DNA"/>
</dbReference>
<gene>
    <name evidence="1" type="ORF">DPMN_117952</name>
</gene>
<reference evidence="1" key="2">
    <citation type="submission" date="2020-11" db="EMBL/GenBank/DDBJ databases">
        <authorList>
            <person name="McCartney M.A."/>
            <person name="Auch B."/>
            <person name="Kono T."/>
            <person name="Mallez S."/>
            <person name="Becker A."/>
            <person name="Gohl D.M."/>
            <person name="Silverstein K.A.T."/>
            <person name="Koren S."/>
            <person name="Bechman K.B."/>
            <person name="Herman A."/>
            <person name="Abrahante J.E."/>
            <person name="Garbe J."/>
        </authorList>
    </citation>
    <scope>NUCLEOTIDE SEQUENCE</scope>
    <source>
        <strain evidence="1">Duluth1</strain>
        <tissue evidence="1">Whole animal</tissue>
    </source>
</reference>
<sequence>MFNILTNLKVDSARGVTKDLVTLQTTDNTVSRLQLQGGVSHEVELVKVELGLGCTASQFLVQYVLVIPGPGLVVDVQLLILT</sequence>
<keyword evidence="2" id="KW-1185">Reference proteome</keyword>
<comment type="caution">
    <text evidence="1">The sequence shown here is derived from an EMBL/GenBank/DDBJ whole genome shotgun (WGS) entry which is preliminary data.</text>
</comment>
<evidence type="ECO:0000313" key="2">
    <source>
        <dbReference type="Proteomes" id="UP000828390"/>
    </source>
</evidence>